<dbReference type="Proteomes" id="UP000029121">
    <property type="component" value="Unassembled WGS sequence"/>
</dbReference>
<dbReference type="EMBL" id="KB870812">
    <property type="protein sequence ID" value="EOA12619.1"/>
    <property type="molecule type" value="Genomic_DNA"/>
</dbReference>
<dbReference type="AlphaFoldDB" id="R0G7X9"/>
<proteinExistence type="predicted"/>
<organism evidence="1 2">
    <name type="scientific">Capsella rubella</name>
    <dbReference type="NCBI Taxonomy" id="81985"/>
    <lineage>
        <taxon>Eukaryota</taxon>
        <taxon>Viridiplantae</taxon>
        <taxon>Streptophyta</taxon>
        <taxon>Embryophyta</taxon>
        <taxon>Tracheophyta</taxon>
        <taxon>Spermatophyta</taxon>
        <taxon>Magnoliopsida</taxon>
        <taxon>eudicotyledons</taxon>
        <taxon>Gunneridae</taxon>
        <taxon>Pentapetalae</taxon>
        <taxon>rosids</taxon>
        <taxon>malvids</taxon>
        <taxon>Brassicales</taxon>
        <taxon>Brassicaceae</taxon>
        <taxon>Camelineae</taxon>
        <taxon>Capsella</taxon>
    </lineage>
</organism>
<evidence type="ECO:0000313" key="2">
    <source>
        <dbReference type="Proteomes" id="UP000029121"/>
    </source>
</evidence>
<protein>
    <submittedName>
        <fullName evidence="1">Uncharacterized protein</fullName>
    </submittedName>
</protein>
<keyword evidence="2" id="KW-1185">Reference proteome</keyword>
<gene>
    <name evidence="1" type="ORF">CARUB_v10027491mg</name>
</gene>
<name>R0G7X9_9BRAS</name>
<sequence length="68" mass="7926">MTSINLPYLPFLQSRMQVHRILGKQCMEDRDNIFKVLWSNENPFDPKFEYINYPNASAVGTNENSSSK</sequence>
<reference evidence="2" key="1">
    <citation type="journal article" date="2013" name="Nat. Genet.">
        <title>The Capsella rubella genome and the genomic consequences of rapid mating system evolution.</title>
        <authorList>
            <person name="Slotte T."/>
            <person name="Hazzouri K.M."/>
            <person name="Agren J.A."/>
            <person name="Koenig D."/>
            <person name="Maumus F."/>
            <person name="Guo Y.L."/>
            <person name="Steige K."/>
            <person name="Platts A.E."/>
            <person name="Escobar J.S."/>
            <person name="Newman L.K."/>
            <person name="Wang W."/>
            <person name="Mandakova T."/>
            <person name="Vello E."/>
            <person name="Smith L.M."/>
            <person name="Henz S.R."/>
            <person name="Steffen J."/>
            <person name="Takuno S."/>
            <person name="Brandvain Y."/>
            <person name="Coop G."/>
            <person name="Andolfatto P."/>
            <person name="Hu T.T."/>
            <person name="Blanchette M."/>
            <person name="Clark R.M."/>
            <person name="Quesneville H."/>
            <person name="Nordborg M."/>
            <person name="Gaut B.S."/>
            <person name="Lysak M.A."/>
            <person name="Jenkins J."/>
            <person name="Grimwood J."/>
            <person name="Chapman J."/>
            <person name="Prochnik S."/>
            <person name="Shu S."/>
            <person name="Rokhsar D."/>
            <person name="Schmutz J."/>
            <person name="Weigel D."/>
            <person name="Wright S.I."/>
        </authorList>
    </citation>
    <scope>NUCLEOTIDE SEQUENCE [LARGE SCALE GENOMIC DNA]</scope>
    <source>
        <strain evidence="2">cv. Monte Gargano</strain>
    </source>
</reference>
<accession>R0G7X9</accession>
<evidence type="ECO:0000313" key="1">
    <source>
        <dbReference type="EMBL" id="EOA12619.1"/>
    </source>
</evidence>